<dbReference type="AlphaFoldDB" id="L0A2U5"/>
<dbReference type="EMBL" id="CP003382">
    <property type="protein sequence ID" value="AFZ68151.1"/>
    <property type="molecule type" value="Genomic_DNA"/>
</dbReference>
<gene>
    <name evidence="1" type="ordered locus">Deipe_2686</name>
</gene>
<keyword evidence="2" id="KW-1185">Reference proteome</keyword>
<accession>L0A2U5</accession>
<dbReference type="Proteomes" id="UP000010467">
    <property type="component" value="Chromosome"/>
</dbReference>
<sequence length="148" mass="17103">MQRKVAEEQLLGKFRFPEEDPTAVFYCQNLLPWPNDAQPFWTGLRQGRRRLVSMAALDLFDQPLVQAAQVARVVLTPLQPTAWLWTHLKAGEAVEWQRPYRGDVLIQVEEPLGAEYREALLANLDRAQRLELTKMRAARFSSKELSLE</sequence>
<proteinExistence type="predicted"/>
<dbReference type="RefSeq" id="WP_015236453.1">
    <property type="nucleotide sequence ID" value="NC_019793.1"/>
</dbReference>
<dbReference type="HOGENOM" id="CLU_1755852_0_0_0"/>
<evidence type="ECO:0000313" key="2">
    <source>
        <dbReference type="Proteomes" id="UP000010467"/>
    </source>
</evidence>
<protein>
    <submittedName>
        <fullName evidence="1">Uncharacterized protein</fullName>
    </submittedName>
</protein>
<dbReference type="PATRIC" id="fig|937777.3.peg.2697"/>
<dbReference type="KEGG" id="dpd:Deipe_2686"/>
<name>L0A2U5_DEIPD</name>
<dbReference type="STRING" id="937777.Deipe_2686"/>
<evidence type="ECO:0000313" key="1">
    <source>
        <dbReference type="EMBL" id="AFZ68151.1"/>
    </source>
</evidence>
<reference evidence="2" key="1">
    <citation type="submission" date="2012-03" db="EMBL/GenBank/DDBJ databases">
        <title>Complete sequence of chromosome of Deinococcus peraridilitoris DSM 19664.</title>
        <authorList>
            <person name="Lucas S."/>
            <person name="Copeland A."/>
            <person name="Lapidus A."/>
            <person name="Glavina del Rio T."/>
            <person name="Dalin E."/>
            <person name="Tice H."/>
            <person name="Bruce D."/>
            <person name="Goodwin L."/>
            <person name="Pitluck S."/>
            <person name="Peters L."/>
            <person name="Mikhailova N."/>
            <person name="Lu M."/>
            <person name="Kyrpides N."/>
            <person name="Mavromatis K."/>
            <person name="Ivanova N."/>
            <person name="Brettin T."/>
            <person name="Detter J.C."/>
            <person name="Han C."/>
            <person name="Larimer F."/>
            <person name="Land M."/>
            <person name="Hauser L."/>
            <person name="Markowitz V."/>
            <person name="Cheng J.-F."/>
            <person name="Hugenholtz P."/>
            <person name="Woyke T."/>
            <person name="Wu D."/>
            <person name="Pukall R."/>
            <person name="Steenblock K."/>
            <person name="Brambilla E."/>
            <person name="Klenk H.-P."/>
            <person name="Eisen J.A."/>
        </authorList>
    </citation>
    <scope>NUCLEOTIDE SEQUENCE [LARGE SCALE GENOMIC DNA]</scope>
    <source>
        <strain evidence="2">DSM 19664 / LMG 22246 / CIP 109416 / KR-200</strain>
    </source>
</reference>
<organism evidence="1 2">
    <name type="scientific">Deinococcus peraridilitoris (strain DSM 19664 / LMG 22246 / CIP 109416 / KR-200)</name>
    <dbReference type="NCBI Taxonomy" id="937777"/>
    <lineage>
        <taxon>Bacteria</taxon>
        <taxon>Thermotogati</taxon>
        <taxon>Deinococcota</taxon>
        <taxon>Deinococci</taxon>
        <taxon>Deinococcales</taxon>
        <taxon>Deinococcaceae</taxon>
        <taxon>Deinococcus</taxon>
    </lineage>
</organism>